<feature type="transmembrane region" description="Helical" evidence="4">
    <location>
        <begin position="366"/>
        <end position="385"/>
    </location>
</feature>
<feature type="transmembrane region" description="Helical" evidence="4">
    <location>
        <begin position="76"/>
        <end position="95"/>
    </location>
</feature>
<protein>
    <submittedName>
        <fullName evidence="6">MFS transporter</fullName>
    </submittedName>
</protein>
<feature type="transmembrane region" description="Helical" evidence="4">
    <location>
        <begin position="298"/>
        <end position="319"/>
    </location>
</feature>
<keyword evidence="2 4" id="KW-1133">Transmembrane helix</keyword>
<dbReference type="InterPro" id="IPR050327">
    <property type="entry name" value="Proton-linked_MCT"/>
</dbReference>
<evidence type="ECO:0000256" key="4">
    <source>
        <dbReference type="SAM" id="Phobius"/>
    </source>
</evidence>
<sequence>MKFDTKLLGVMAVLAVTQLVGWGTIGLPAIVGSDLAADLNMSLPAVFAGTSVLYVAMGLCAPWLAKSFTRHGARRVMMAGTVVTAPGFVLLSFAQEPILYFTSWIVLGVAGSATLSTGAYIMLNEAAGQRAKSAIGALMLVTGLSNSIFWPTTSFLSSLAGWRGTCLIYATMMIVVCLPLLAFGAPRRRKASEEAAAKVRDVPASPVPRSTFHLVMSAVALNAFVNFGLSAVFIELLKAEGLSPAEAVGFGSMLGVIQVSARGIDFLGGGCWDGITTGLVAGIALPLAMLLLLAGNGAYWVVALFILLYGLGSGAMAVARATIPLVFYDQSEFAKAMSMIALPVNLAAAVSPPILAALLVHFGSRGLLGLTMLCSCATVLILVALGRRRPRAAMAAAE</sequence>
<dbReference type="PANTHER" id="PTHR11360:SF290">
    <property type="entry name" value="MONOCARBOXYLATE MFS PERMEASE"/>
    <property type="match status" value="1"/>
</dbReference>
<dbReference type="PROSITE" id="PS50850">
    <property type="entry name" value="MFS"/>
    <property type="match status" value="1"/>
</dbReference>
<evidence type="ECO:0000313" key="7">
    <source>
        <dbReference type="Proteomes" id="UP001156905"/>
    </source>
</evidence>
<evidence type="ECO:0000313" key="6">
    <source>
        <dbReference type="EMBL" id="GLR84530.1"/>
    </source>
</evidence>
<proteinExistence type="predicted"/>
<comment type="caution">
    <text evidence="6">The sequence shown here is derived from an EMBL/GenBank/DDBJ whole genome shotgun (WGS) entry which is preliminary data.</text>
</comment>
<keyword evidence="3 4" id="KW-0472">Membrane</keyword>
<dbReference type="PANTHER" id="PTHR11360">
    <property type="entry name" value="MONOCARBOXYLATE TRANSPORTER"/>
    <property type="match status" value="1"/>
</dbReference>
<evidence type="ECO:0000256" key="2">
    <source>
        <dbReference type="ARBA" id="ARBA00022989"/>
    </source>
</evidence>
<dbReference type="EMBL" id="BSOW01000003">
    <property type="protein sequence ID" value="GLR84530.1"/>
    <property type="molecule type" value="Genomic_DNA"/>
</dbReference>
<keyword evidence="1 4" id="KW-0812">Transmembrane</keyword>
<feature type="transmembrane region" description="Helical" evidence="4">
    <location>
        <begin position="340"/>
        <end position="360"/>
    </location>
</feature>
<dbReference type="InterPro" id="IPR011701">
    <property type="entry name" value="MFS"/>
</dbReference>
<evidence type="ECO:0000256" key="1">
    <source>
        <dbReference type="ARBA" id="ARBA00022692"/>
    </source>
</evidence>
<keyword evidence="7" id="KW-1185">Reference proteome</keyword>
<dbReference type="Proteomes" id="UP001156905">
    <property type="component" value="Unassembled WGS sequence"/>
</dbReference>
<name>A0ABQ6ARB9_9BRAD</name>
<feature type="transmembrane region" description="Helical" evidence="4">
    <location>
        <begin position="7"/>
        <end position="31"/>
    </location>
</feature>
<accession>A0ABQ6ARB9</accession>
<feature type="transmembrane region" description="Helical" evidence="4">
    <location>
        <begin position="101"/>
        <end position="123"/>
    </location>
</feature>
<feature type="transmembrane region" description="Helical" evidence="4">
    <location>
        <begin position="162"/>
        <end position="183"/>
    </location>
</feature>
<feature type="domain" description="Major facilitator superfamily (MFS) profile" evidence="5">
    <location>
        <begin position="1"/>
        <end position="389"/>
    </location>
</feature>
<organism evidence="6 7">
    <name type="scientific">Bradyrhizobium iriomotense</name>
    <dbReference type="NCBI Taxonomy" id="441950"/>
    <lineage>
        <taxon>Bacteria</taxon>
        <taxon>Pseudomonadati</taxon>
        <taxon>Pseudomonadota</taxon>
        <taxon>Alphaproteobacteria</taxon>
        <taxon>Hyphomicrobiales</taxon>
        <taxon>Nitrobacteraceae</taxon>
        <taxon>Bradyrhizobium</taxon>
    </lineage>
</organism>
<dbReference type="SUPFAM" id="SSF103473">
    <property type="entry name" value="MFS general substrate transporter"/>
    <property type="match status" value="1"/>
</dbReference>
<feature type="transmembrane region" description="Helical" evidence="4">
    <location>
        <begin position="214"/>
        <end position="234"/>
    </location>
</feature>
<gene>
    <name evidence="6" type="ORF">GCM10007857_12400</name>
</gene>
<evidence type="ECO:0000259" key="5">
    <source>
        <dbReference type="PROSITE" id="PS50850"/>
    </source>
</evidence>
<feature type="transmembrane region" description="Helical" evidence="4">
    <location>
        <begin position="135"/>
        <end position="156"/>
    </location>
</feature>
<dbReference type="InterPro" id="IPR020846">
    <property type="entry name" value="MFS_dom"/>
</dbReference>
<dbReference type="InterPro" id="IPR036259">
    <property type="entry name" value="MFS_trans_sf"/>
</dbReference>
<reference evidence="7" key="1">
    <citation type="journal article" date="2019" name="Int. J. Syst. Evol. Microbiol.">
        <title>The Global Catalogue of Microorganisms (GCM) 10K type strain sequencing project: providing services to taxonomists for standard genome sequencing and annotation.</title>
        <authorList>
            <consortium name="The Broad Institute Genomics Platform"/>
            <consortium name="The Broad Institute Genome Sequencing Center for Infectious Disease"/>
            <person name="Wu L."/>
            <person name="Ma J."/>
        </authorList>
    </citation>
    <scope>NUCLEOTIDE SEQUENCE [LARGE SCALE GENOMIC DNA]</scope>
    <source>
        <strain evidence="7">NBRC 102520</strain>
    </source>
</reference>
<dbReference type="Gene3D" id="1.20.1250.20">
    <property type="entry name" value="MFS general substrate transporter like domains"/>
    <property type="match status" value="1"/>
</dbReference>
<feature type="transmembrane region" description="Helical" evidence="4">
    <location>
        <begin position="43"/>
        <end position="64"/>
    </location>
</feature>
<feature type="transmembrane region" description="Helical" evidence="4">
    <location>
        <begin position="271"/>
        <end position="292"/>
    </location>
</feature>
<dbReference type="Pfam" id="PF07690">
    <property type="entry name" value="MFS_1"/>
    <property type="match status" value="1"/>
</dbReference>
<evidence type="ECO:0000256" key="3">
    <source>
        <dbReference type="ARBA" id="ARBA00023136"/>
    </source>
</evidence>